<dbReference type="PANTHER" id="PTHR43404:SF2">
    <property type="entry name" value="LIPOPOLYSACCHARIDE CHOLINEPHOSPHOTRANSFERASE LICD"/>
    <property type="match status" value="1"/>
</dbReference>
<dbReference type="AlphaFoldDB" id="A0AAN9AQS9"/>
<proteinExistence type="predicted"/>
<dbReference type="InterPro" id="IPR007074">
    <property type="entry name" value="LicD/FKTN/FKRP_NTP_transf"/>
</dbReference>
<reference evidence="2 3" key="1">
    <citation type="submission" date="2024-02" db="EMBL/GenBank/DDBJ databases">
        <title>Chromosome-scale genome assembly of the rough periwinkle Littorina saxatilis.</title>
        <authorList>
            <person name="De Jode A."/>
            <person name="Faria R."/>
            <person name="Formenti G."/>
            <person name="Sims Y."/>
            <person name="Smith T.P."/>
            <person name="Tracey A."/>
            <person name="Wood J.M.D."/>
            <person name="Zagrodzka Z.B."/>
            <person name="Johannesson K."/>
            <person name="Butlin R.K."/>
            <person name="Leder E.H."/>
        </authorList>
    </citation>
    <scope>NUCLEOTIDE SEQUENCE [LARGE SCALE GENOMIC DNA]</scope>
    <source>
        <strain evidence="2">Snail1</strain>
        <tissue evidence="2">Muscle</tissue>
    </source>
</reference>
<accession>A0AAN9AQS9</accession>
<evidence type="ECO:0000313" key="3">
    <source>
        <dbReference type="Proteomes" id="UP001374579"/>
    </source>
</evidence>
<protein>
    <recommendedName>
        <fullName evidence="1">LicD/FKTN/FKRP nucleotidyltransferase domain-containing protein</fullName>
    </recommendedName>
</protein>
<organism evidence="2 3">
    <name type="scientific">Littorina saxatilis</name>
    <dbReference type="NCBI Taxonomy" id="31220"/>
    <lineage>
        <taxon>Eukaryota</taxon>
        <taxon>Metazoa</taxon>
        <taxon>Spiralia</taxon>
        <taxon>Lophotrochozoa</taxon>
        <taxon>Mollusca</taxon>
        <taxon>Gastropoda</taxon>
        <taxon>Caenogastropoda</taxon>
        <taxon>Littorinimorpha</taxon>
        <taxon>Littorinoidea</taxon>
        <taxon>Littorinidae</taxon>
        <taxon>Littorina</taxon>
    </lineage>
</organism>
<dbReference type="EMBL" id="JBAMIC010000022">
    <property type="protein sequence ID" value="KAK7091391.1"/>
    <property type="molecule type" value="Genomic_DNA"/>
</dbReference>
<evidence type="ECO:0000313" key="2">
    <source>
        <dbReference type="EMBL" id="KAK7091391.1"/>
    </source>
</evidence>
<name>A0AAN9AQS9_9CAEN</name>
<feature type="domain" description="LicD/FKTN/FKRP nucleotidyltransferase" evidence="1">
    <location>
        <begin position="163"/>
        <end position="205"/>
    </location>
</feature>
<comment type="caution">
    <text evidence="2">The sequence shown here is derived from an EMBL/GenBank/DDBJ whole genome shotgun (WGS) entry which is preliminary data.</text>
</comment>
<dbReference type="PANTHER" id="PTHR43404">
    <property type="entry name" value="LIPOPOLYSACCHARIDE CHOLINEPHOSPHOTRANSFERASE LICD"/>
    <property type="match status" value="1"/>
</dbReference>
<gene>
    <name evidence="2" type="ORF">V1264_009077</name>
</gene>
<sequence length="373" mass="41840">MTTKITQPVNLNASSRLQVTTTRSGFQSEVLFSKDGLKFVNSSQKTLPAASETRDVLRLTNSAGNQVAAINKVLKPENNATTARVAHNVLKLTNSSRNIILATPVTPVRRSTKPASEDVRPDCPGFQFASNDSDVQVFRPAVSVEEGCVMLETVHVLTRALHAANIPYFLYGGTLIGSWRHHGMVPWDDDVDLSVDVTRLEDLRHALIALVPLGYGFKQRASVSWKFYPEKASRIFPFSWKWPFVDICFYEQNATHVWERERKMFPDYVFPIDWILPTKPRPFNGMTLQAPRETKKVLDLNYNISQCAIGRHSHRREKPKDQGEVKTVPCDALRSVYAFVQHVPVGKTACNETLVMNGVGVSWVLVDSSPQCS</sequence>
<dbReference type="Proteomes" id="UP001374579">
    <property type="component" value="Unassembled WGS sequence"/>
</dbReference>
<evidence type="ECO:0000259" key="1">
    <source>
        <dbReference type="Pfam" id="PF04991"/>
    </source>
</evidence>
<keyword evidence="3" id="KW-1185">Reference proteome</keyword>
<dbReference type="InterPro" id="IPR052942">
    <property type="entry name" value="LPS_cholinephosphotransferase"/>
</dbReference>
<dbReference type="GO" id="GO:0009100">
    <property type="term" value="P:glycoprotein metabolic process"/>
    <property type="evidence" value="ECO:0007669"/>
    <property type="project" value="UniProtKB-ARBA"/>
</dbReference>
<dbReference type="Pfam" id="PF04991">
    <property type="entry name" value="LicD"/>
    <property type="match status" value="1"/>
</dbReference>